<sequence length="335" mass="37753">MKLAEFFTSHPNQLWHLAKQMGVDYAVGPLAREENGMRPWDYMNLLHMKQRYENHGIELLVIESAPPTNKIKLGLPGRDEEIEWMGQLISNMGALGIPVLCYNFMAQFNWFRTSTTTRTRGGALVSSYDHSLMHNAPLTEAGVVTEDQLWDNLQYYMERIVPIAEKAKVKLALHPDDPPISPIRGVSRILRNAEALQRAIDLVPSEYSGITLCQGTLATAGEHIPDVIRHFARQDKLFFVHFRDVVGTPDKFHETFHDDGQTDMYEAMKVYYEVGFDGPARPDHVPTMEGEDNTNPGYETLGRLYGVGYIKGLMEAAAAERKKSFAVNLDGIAAQ</sequence>
<proteinExistence type="inferred from homology"/>
<dbReference type="PANTHER" id="PTHR30387:SF2">
    <property type="entry name" value="MANNONATE DEHYDRATASE"/>
    <property type="match status" value="1"/>
</dbReference>
<dbReference type="RefSeq" id="WP_110045343.1">
    <property type="nucleotide sequence ID" value="NZ_CP054612.1"/>
</dbReference>
<dbReference type="GO" id="GO:0042840">
    <property type="term" value="P:D-glucuronate catabolic process"/>
    <property type="evidence" value="ECO:0007669"/>
    <property type="project" value="TreeGrafter"/>
</dbReference>
<dbReference type="InterPro" id="IPR036237">
    <property type="entry name" value="Xyl_isomerase-like_sf"/>
</dbReference>
<dbReference type="GO" id="GO:0008198">
    <property type="term" value="F:ferrous iron binding"/>
    <property type="evidence" value="ECO:0007669"/>
    <property type="project" value="TreeGrafter"/>
</dbReference>
<gene>
    <name evidence="11" type="ORF">DFQ01_11553</name>
</gene>
<keyword evidence="12" id="KW-1185">Reference proteome</keyword>
<comment type="pathway">
    <text evidence="5">Carbohydrate metabolism; pentose and glucuronate interconversion.</text>
</comment>
<reference evidence="11 12" key="1">
    <citation type="submission" date="2018-05" db="EMBL/GenBank/DDBJ databases">
        <title>Genomic Encyclopedia of Type Strains, Phase III (KMG-III): the genomes of soil and plant-associated and newly described type strains.</title>
        <authorList>
            <person name="Whitman W."/>
        </authorList>
    </citation>
    <scope>NUCLEOTIDE SEQUENCE [LARGE SCALE GENOMIC DNA]</scope>
    <source>
        <strain evidence="11 12">CECT 5696</strain>
    </source>
</reference>
<evidence type="ECO:0000313" key="12">
    <source>
        <dbReference type="Proteomes" id="UP000246635"/>
    </source>
</evidence>
<keyword evidence="10" id="KW-0456">Lyase</keyword>
<evidence type="ECO:0000256" key="10">
    <source>
        <dbReference type="ARBA" id="ARBA00023239"/>
    </source>
</evidence>
<name>A0A2V2YQM0_9BACL</name>
<dbReference type="EC" id="4.2.1.8" evidence="7"/>
<comment type="function">
    <text evidence="4">Catalyzes the dehydration of D-mannonate.</text>
</comment>
<keyword evidence="9" id="KW-0464">Manganese</keyword>
<dbReference type="Gene3D" id="3.20.20.150">
    <property type="entry name" value="Divalent-metal-dependent TIM barrel enzymes"/>
    <property type="match status" value="1"/>
</dbReference>
<dbReference type="PANTHER" id="PTHR30387">
    <property type="entry name" value="MANNONATE DEHYDRATASE"/>
    <property type="match status" value="1"/>
</dbReference>
<organism evidence="11 12">
    <name type="scientific">Paenibacillus cellulosilyticus</name>
    <dbReference type="NCBI Taxonomy" id="375489"/>
    <lineage>
        <taxon>Bacteria</taxon>
        <taxon>Bacillati</taxon>
        <taxon>Bacillota</taxon>
        <taxon>Bacilli</taxon>
        <taxon>Bacillales</taxon>
        <taxon>Paenibacillaceae</taxon>
        <taxon>Paenibacillus</taxon>
    </lineage>
</organism>
<dbReference type="InterPro" id="IPR004628">
    <property type="entry name" value="Man_deHydtase"/>
</dbReference>
<dbReference type="GO" id="GO:0008927">
    <property type="term" value="F:mannonate dehydratase activity"/>
    <property type="evidence" value="ECO:0007669"/>
    <property type="project" value="UniProtKB-EC"/>
</dbReference>
<evidence type="ECO:0000256" key="5">
    <source>
        <dbReference type="ARBA" id="ARBA00004892"/>
    </source>
</evidence>
<dbReference type="Proteomes" id="UP000246635">
    <property type="component" value="Unassembled WGS sequence"/>
</dbReference>
<comment type="cofactor">
    <cofactor evidence="2">
        <name>Mn(2+)</name>
        <dbReference type="ChEBI" id="CHEBI:29035"/>
    </cofactor>
</comment>
<evidence type="ECO:0000313" key="11">
    <source>
        <dbReference type="EMBL" id="PWV99337.1"/>
    </source>
</evidence>
<keyword evidence="8" id="KW-0408">Iron</keyword>
<evidence type="ECO:0000256" key="6">
    <source>
        <dbReference type="ARBA" id="ARBA00007389"/>
    </source>
</evidence>
<comment type="similarity">
    <text evidence="6">Belongs to the mannonate dehydratase family.</text>
</comment>
<evidence type="ECO:0000256" key="7">
    <source>
        <dbReference type="ARBA" id="ARBA00012927"/>
    </source>
</evidence>
<dbReference type="GO" id="GO:0030145">
    <property type="term" value="F:manganese ion binding"/>
    <property type="evidence" value="ECO:0007669"/>
    <property type="project" value="TreeGrafter"/>
</dbReference>
<protein>
    <recommendedName>
        <fullName evidence="7">mannonate dehydratase</fullName>
        <ecNumber evidence="7">4.2.1.8</ecNumber>
    </recommendedName>
</protein>
<dbReference type="OrthoDB" id="9780250at2"/>
<evidence type="ECO:0000256" key="3">
    <source>
        <dbReference type="ARBA" id="ARBA00001954"/>
    </source>
</evidence>
<dbReference type="AlphaFoldDB" id="A0A2V2YQM0"/>
<accession>A0A2V2YQM0</accession>
<comment type="catalytic activity">
    <reaction evidence="1">
        <text>D-mannonate = 2-dehydro-3-deoxy-D-gluconate + H2O</text>
        <dbReference type="Rhea" id="RHEA:20097"/>
        <dbReference type="ChEBI" id="CHEBI:15377"/>
        <dbReference type="ChEBI" id="CHEBI:17767"/>
        <dbReference type="ChEBI" id="CHEBI:57990"/>
        <dbReference type="EC" id="4.2.1.8"/>
    </reaction>
</comment>
<comment type="caution">
    <text evidence="11">The sequence shown here is derived from an EMBL/GenBank/DDBJ whole genome shotgun (WGS) entry which is preliminary data.</text>
</comment>
<evidence type="ECO:0000256" key="8">
    <source>
        <dbReference type="ARBA" id="ARBA00023004"/>
    </source>
</evidence>
<dbReference type="Pfam" id="PF03786">
    <property type="entry name" value="UxuA"/>
    <property type="match status" value="2"/>
</dbReference>
<dbReference type="PIRSF" id="PIRSF016049">
    <property type="entry name" value="Man_dehyd"/>
    <property type="match status" value="1"/>
</dbReference>
<dbReference type="EMBL" id="QGTQ01000015">
    <property type="protein sequence ID" value="PWV99337.1"/>
    <property type="molecule type" value="Genomic_DNA"/>
</dbReference>
<comment type="cofactor">
    <cofactor evidence="3">
        <name>Fe(2+)</name>
        <dbReference type="ChEBI" id="CHEBI:29033"/>
    </cofactor>
</comment>
<dbReference type="SUPFAM" id="SSF51658">
    <property type="entry name" value="Xylose isomerase-like"/>
    <property type="match status" value="1"/>
</dbReference>
<dbReference type="UniPathway" id="UPA00246"/>
<evidence type="ECO:0000256" key="2">
    <source>
        <dbReference type="ARBA" id="ARBA00001936"/>
    </source>
</evidence>
<evidence type="ECO:0000256" key="1">
    <source>
        <dbReference type="ARBA" id="ARBA00001794"/>
    </source>
</evidence>
<evidence type="ECO:0000256" key="9">
    <source>
        <dbReference type="ARBA" id="ARBA00023211"/>
    </source>
</evidence>
<evidence type="ECO:0000256" key="4">
    <source>
        <dbReference type="ARBA" id="ARBA00002713"/>
    </source>
</evidence>